<dbReference type="Proteomes" id="UP001058872">
    <property type="component" value="Chromosome"/>
</dbReference>
<organism evidence="3 4">
    <name type="scientific">Bradyrhizobium betae</name>
    <dbReference type="NCBI Taxonomy" id="244734"/>
    <lineage>
        <taxon>Bacteria</taxon>
        <taxon>Pseudomonadati</taxon>
        <taxon>Pseudomonadota</taxon>
        <taxon>Alphaproteobacteria</taxon>
        <taxon>Hyphomicrobiales</taxon>
        <taxon>Nitrobacteraceae</taxon>
        <taxon>Bradyrhizobium</taxon>
    </lineage>
</organism>
<gene>
    <name evidence="3" type="ORF">DCM83_19225</name>
</gene>
<protein>
    <recommendedName>
        <fullName evidence="5">O-antigen ligase family protein</fullName>
    </recommendedName>
</protein>
<evidence type="ECO:0000313" key="3">
    <source>
        <dbReference type="EMBL" id="UUO67118.1"/>
    </source>
</evidence>
<keyword evidence="2" id="KW-0812">Transmembrane</keyword>
<feature type="transmembrane region" description="Helical" evidence="2">
    <location>
        <begin position="29"/>
        <end position="50"/>
    </location>
</feature>
<feature type="transmembrane region" description="Helical" evidence="2">
    <location>
        <begin position="57"/>
        <end position="77"/>
    </location>
</feature>
<keyword evidence="2" id="KW-1133">Transmembrane helix</keyword>
<reference evidence="3" key="1">
    <citation type="submission" date="2018-04" db="EMBL/GenBank/DDBJ databases">
        <title>Genomes of Endosymbiotic and Endophytic Bradyrhizobium Publication status.</title>
        <authorList>
            <person name="Guha S."/>
            <person name="Jorrin B."/>
            <person name="Sarkar M."/>
            <person name="Poole P.S."/>
            <person name="DasGupta M."/>
        </authorList>
    </citation>
    <scope>NUCLEOTIDE SEQUENCE</scope>
    <source>
        <strain evidence="3">WBOS16</strain>
    </source>
</reference>
<sequence length="695" mass="72252">MLDKFLIVALLVSVAAAFATPEFPQAQVLCPALLAIAVLAAAVFTSSFAIARLVRRLRLFLLVILVVPAVYMTVQLVPIPIHGAGNPIWAAASAALNAPPSERLTVDIGATVQAFSKYIAAVALALIAAIVALDRQRAWQLLSMLVSISAIVSAYLLMRQIMGADGLSPGGNPVPDVTDAAPSVLGLVMSAAMAARAFEERRQAKQISFRLAAPLSFAMLATFLCLSAILARADGTGTAIAALLGAGIVFAAFAIQNWFYGVWGMASVFATAAILFLAAFTLLPVRPNTDLAIALSAQHPAATERMLQDAGQVGSGAGTYLALLPIHRDIGGPSSRERPTAAAVIAIEMGRPFLYGLLIVAVLAASALLRCSLQRKRDYAYAAIGSGAAAALAMLALVEDGILEFGTSLLAAATLGLAVAQSQRDTATAALSPQSTRSVSEPDSSDPASKPARQYGNGSMRIGLGSVAVALCAQTVWLYAHPRYPGGLPLEAPSANQAARQASVGAPLSGSLRGGGDLHPRTPVLEQLPIANEAAASKPEIGADPAAPTALARALQYSPLRGDLWLKLAALSKEQRSAEYDVAALLKLSYYTAPSDLALLPLRLTVALGEVSATNEPELRELVQRDIKIALTKQPNLRPALVAAYQSASAEGKSMVNNLISEWDSAALQRKEIRAPAPGTVVSPPNSAQGRGTGR</sequence>
<feature type="transmembrane region" description="Helical" evidence="2">
    <location>
        <begin position="462"/>
        <end position="480"/>
    </location>
</feature>
<dbReference type="AlphaFoldDB" id="A0AAE9NEQ4"/>
<evidence type="ECO:0000256" key="2">
    <source>
        <dbReference type="SAM" id="Phobius"/>
    </source>
</evidence>
<feature type="transmembrane region" description="Helical" evidence="2">
    <location>
        <begin position="402"/>
        <end position="420"/>
    </location>
</feature>
<keyword evidence="2" id="KW-0472">Membrane</keyword>
<accession>A0AAE9NEQ4</accession>
<name>A0AAE9NEQ4_9BRAD</name>
<feature type="transmembrane region" description="Helical" evidence="2">
    <location>
        <begin position="237"/>
        <end position="255"/>
    </location>
</feature>
<feature type="compositionally biased region" description="Polar residues" evidence="1">
    <location>
        <begin position="683"/>
        <end position="695"/>
    </location>
</feature>
<proteinExistence type="predicted"/>
<feature type="region of interest" description="Disordered" evidence="1">
    <location>
        <begin position="674"/>
        <end position="695"/>
    </location>
</feature>
<dbReference type="RefSeq" id="WP_257177901.1">
    <property type="nucleotide sequence ID" value="NZ_CP028989.1"/>
</dbReference>
<feature type="transmembrane region" description="Helical" evidence="2">
    <location>
        <begin position="211"/>
        <end position="231"/>
    </location>
</feature>
<evidence type="ECO:0000313" key="4">
    <source>
        <dbReference type="Proteomes" id="UP001058872"/>
    </source>
</evidence>
<evidence type="ECO:0000256" key="1">
    <source>
        <dbReference type="SAM" id="MobiDB-lite"/>
    </source>
</evidence>
<feature type="transmembrane region" description="Helical" evidence="2">
    <location>
        <begin position="379"/>
        <end position="396"/>
    </location>
</feature>
<feature type="region of interest" description="Disordered" evidence="1">
    <location>
        <begin position="428"/>
        <end position="454"/>
    </location>
</feature>
<feature type="transmembrane region" description="Helical" evidence="2">
    <location>
        <begin position="141"/>
        <end position="161"/>
    </location>
</feature>
<feature type="transmembrane region" description="Helical" evidence="2">
    <location>
        <begin position="115"/>
        <end position="134"/>
    </location>
</feature>
<feature type="transmembrane region" description="Helical" evidence="2">
    <location>
        <begin position="353"/>
        <end position="372"/>
    </location>
</feature>
<evidence type="ECO:0008006" key="5">
    <source>
        <dbReference type="Google" id="ProtNLM"/>
    </source>
</evidence>
<feature type="compositionally biased region" description="Polar residues" evidence="1">
    <location>
        <begin position="428"/>
        <end position="442"/>
    </location>
</feature>
<dbReference type="EMBL" id="CP028989">
    <property type="protein sequence ID" value="UUO67118.1"/>
    <property type="molecule type" value="Genomic_DNA"/>
</dbReference>
<feature type="transmembrane region" description="Helical" evidence="2">
    <location>
        <begin position="181"/>
        <end position="199"/>
    </location>
</feature>
<feature type="transmembrane region" description="Helical" evidence="2">
    <location>
        <begin position="262"/>
        <end position="283"/>
    </location>
</feature>